<keyword evidence="5" id="KW-1185">Reference proteome</keyword>
<feature type="region of interest" description="Disordered" evidence="2">
    <location>
        <begin position="1"/>
        <end position="39"/>
    </location>
</feature>
<reference evidence="4" key="1">
    <citation type="submission" date="2023-10" db="EMBL/GenBank/DDBJ databases">
        <authorList>
            <person name="Chen Y."/>
            <person name="Shah S."/>
            <person name="Dougan E. K."/>
            <person name="Thang M."/>
            <person name="Chan C."/>
        </authorList>
    </citation>
    <scope>NUCLEOTIDE SEQUENCE [LARGE SCALE GENOMIC DNA]</scope>
</reference>
<comment type="caution">
    <text evidence="4">The sequence shown here is derived from an EMBL/GenBank/DDBJ whole genome shotgun (WGS) entry which is preliminary data.</text>
</comment>
<keyword evidence="1" id="KW-0238">DNA-binding</keyword>
<evidence type="ECO:0000259" key="3">
    <source>
        <dbReference type="PROSITE" id="PS50118"/>
    </source>
</evidence>
<dbReference type="Gene3D" id="1.10.30.10">
    <property type="entry name" value="High mobility group box domain"/>
    <property type="match status" value="1"/>
</dbReference>
<dbReference type="SMART" id="SM00398">
    <property type="entry name" value="HMG"/>
    <property type="match status" value="1"/>
</dbReference>
<dbReference type="PROSITE" id="PS50118">
    <property type="entry name" value="HMG_BOX_2"/>
    <property type="match status" value="1"/>
</dbReference>
<dbReference type="EMBL" id="CAUYUJ010000588">
    <property type="protein sequence ID" value="CAK0791464.1"/>
    <property type="molecule type" value="Genomic_DNA"/>
</dbReference>
<evidence type="ECO:0000256" key="1">
    <source>
        <dbReference type="PROSITE-ProRule" id="PRU00267"/>
    </source>
</evidence>
<feature type="domain" description="HMG box" evidence="3">
    <location>
        <begin position="39"/>
        <end position="109"/>
    </location>
</feature>
<organism evidence="4 5">
    <name type="scientific">Prorocentrum cordatum</name>
    <dbReference type="NCBI Taxonomy" id="2364126"/>
    <lineage>
        <taxon>Eukaryota</taxon>
        <taxon>Sar</taxon>
        <taxon>Alveolata</taxon>
        <taxon>Dinophyceae</taxon>
        <taxon>Prorocentrales</taxon>
        <taxon>Prorocentraceae</taxon>
        <taxon>Prorocentrum</taxon>
    </lineage>
</organism>
<name>A0ABN9PEY2_9DINO</name>
<evidence type="ECO:0000313" key="5">
    <source>
        <dbReference type="Proteomes" id="UP001189429"/>
    </source>
</evidence>
<keyword evidence="1" id="KW-0539">Nucleus</keyword>
<protein>
    <recommendedName>
        <fullName evidence="3">HMG box domain-containing protein</fullName>
    </recommendedName>
</protein>
<dbReference type="SUPFAM" id="SSF47095">
    <property type="entry name" value="HMG-box"/>
    <property type="match status" value="1"/>
</dbReference>
<sequence length="125" mass="13124">AVPGAGRAPAAARRRAGGGGGGGAPQKRPSRTPSGLPAPKRAATAYAFFALERRPALLERRPELAGRPVEQQRLLIEEWRALGDGGQAPYVGLEAQDLSRYSAELEALRARALAKQQEAVVEGGC</sequence>
<feature type="DNA-binding region" description="HMG box" evidence="1">
    <location>
        <begin position="39"/>
        <end position="109"/>
    </location>
</feature>
<dbReference type="InterPro" id="IPR009071">
    <property type="entry name" value="HMG_box_dom"/>
</dbReference>
<proteinExistence type="predicted"/>
<dbReference type="InterPro" id="IPR036910">
    <property type="entry name" value="HMG_box_dom_sf"/>
</dbReference>
<gene>
    <name evidence="4" type="ORF">PCOR1329_LOCUS2346</name>
</gene>
<feature type="compositionally biased region" description="Low complexity" evidence="2">
    <location>
        <begin position="1"/>
        <end position="11"/>
    </location>
</feature>
<evidence type="ECO:0000256" key="2">
    <source>
        <dbReference type="SAM" id="MobiDB-lite"/>
    </source>
</evidence>
<dbReference type="Pfam" id="PF09011">
    <property type="entry name" value="HMG_box_2"/>
    <property type="match status" value="1"/>
</dbReference>
<evidence type="ECO:0000313" key="4">
    <source>
        <dbReference type="EMBL" id="CAK0791464.1"/>
    </source>
</evidence>
<feature type="non-terminal residue" evidence="4">
    <location>
        <position position="1"/>
    </location>
</feature>
<dbReference type="Proteomes" id="UP001189429">
    <property type="component" value="Unassembled WGS sequence"/>
</dbReference>
<accession>A0ABN9PEY2</accession>